<feature type="compositionally biased region" description="Low complexity" evidence="1">
    <location>
        <begin position="193"/>
        <end position="211"/>
    </location>
</feature>
<keyword evidence="2" id="KW-0472">Membrane</keyword>
<protein>
    <submittedName>
        <fullName evidence="3">Uncharacterized protein</fullName>
    </submittedName>
</protein>
<dbReference type="EMBL" id="KZ819664">
    <property type="protein sequence ID" value="PWN28835.1"/>
    <property type="molecule type" value="Genomic_DNA"/>
</dbReference>
<name>A0A316V073_9BASI</name>
<dbReference type="Proteomes" id="UP000245884">
    <property type="component" value="Unassembled WGS sequence"/>
</dbReference>
<feature type="region of interest" description="Disordered" evidence="1">
    <location>
        <begin position="98"/>
        <end position="120"/>
    </location>
</feature>
<dbReference type="RefSeq" id="XP_025363447.1">
    <property type="nucleotide sequence ID" value="XM_025505626.1"/>
</dbReference>
<evidence type="ECO:0000256" key="1">
    <source>
        <dbReference type="SAM" id="MobiDB-lite"/>
    </source>
</evidence>
<evidence type="ECO:0000313" key="3">
    <source>
        <dbReference type="EMBL" id="PWN28835.1"/>
    </source>
</evidence>
<dbReference type="OrthoDB" id="3362926at2759"/>
<evidence type="ECO:0000256" key="2">
    <source>
        <dbReference type="SAM" id="Phobius"/>
    </source>
</evidence>
<organism evidence="3 4">
    <name type="scientific">Jaminaea rosea</name>
    <dbReference type="NCBI Taxonomy" id="1569628"/>
    <lineage>
        <taxon>Eukaryota</taxon>
        <taxon>Fungi</taxon>
        <taxon>Dikarya</taxon>
        <taxon>Basidiomycota</taxon>
        <taxon>Ustilaginomycotina</taxon>
        <taxon>Exobasidiomycetes</taxon>
        <taxon>Microstromatales</taxon>
        <taxon>Microstromatales incertae sedis</taxon>
        <taxon>Jaminaea</taxon>
    </lineage>
</organism>
<dbReference type="GeneID" id="37027449"/>
<accession>A0A316V073</accession>
<keyword evidence="2" id="KW-0812">Transmembrane</keyword>
<evidence type="ECO:0000313" key="4">
    <source>
        <dbReference type="Proteomes" id="UP000245884"/>
    </source>
</evidence>
<feature type="transmembrane region" description="Helical" evidence="2">
    <location>
        <begin position="64"/>
        <end position="87"/>
    </location>
</feature>
<feature type="region of interest" description="Disordered" evidence="1">
    <location>
        <begin position="193"/>
        <end position="243"/>
    </location>
</feature>
<keyword evidence="4" id="KW-1185">Reference proteome</keyword>
<proteinExistence type="predicted"/>
<dbReference type="AlphaFoldDB" id="A0A316V073"/>
<sequence>MLGDSGRATASKVAAKLSTLVSPSPTSTHFAARVINHLPTDRIVAILFPELPPWLATACWLSRLIAFLILAPILLVGLVDFAEYAVVRTLGMRRRKLRVKPSSGTNGTSSSSSHKPSSRYHNRMRLSPAQMRKGQHAGYFSPAPLLAPGAYDADALLRHRARSTSSASFEALEEWQRTGGSFARVSEVRMAASSASGASSPEGDGAPSPSARASVGVDGPLGLSESDAEDSGAESGSQSPEIGWRQRQGLKHSMLNFTPMETGKKQQLGLDVVDDGTPRLGQQGWVNITSSSDKENETVTPSGVVAAAMAADLEPDFEAAAALAAPTTRSSDA</sequence>
<reference evidence="3 4" key="1">
    <citation type="journal article" date="2018" name="Mol. Biol. Evol.">
        <title>Broad Genomic Sampling Reveals a Smut Pathogenic Ancestry of the Fungal Clade Ustilaginomycotina.</title>
        <authorList>
            <person name="Kijpornyongpan T."/>
            <person name="Mondo S.J."/>
            <person name="Barry K."/>
            <person name="Sandor L."/>
            <person name="Lee J."/>
            <person name="Lipzen A."/>
            <person name="Pangilinan J."/>
            <person name="LaButti K."/>
            <person name="Hainaut M."/>
            <person name="Henrissat B."/>
            <person name="Grigoriev I.V."/>
            <person name="Spatafora J.W."/>
            <person name="Aime M.C."/>
        </authorList>
    </citation>
    <scope>NUCLEOTIDE SEQUENCE [LARGE SCALE GENOMIC DNA]</scope>
    <source>
        <strain evidence="3 4">MCA 5214</strain>
    </source>
</reference>
<feature type="compositionally biased region" description="Low complexity" evidence="1">
    <location>
        <begin position="100"/>
        <end position="115"/>
    </location>
</feature>
<gene>
    <name evidence="3" type="ORF">BDZ90DRAFT_230845</name>
</gene>
<keyword evidence="2" id="KW-1133">Transmembrane helix</keyword>